<proteinExistence type="predicted"/>
<dbReference type="Proteomes" id="UP000177020">
    <property type="component" value="Unassembled WGS sequence"/>
</dbReference>
<evidence type="ECO:0000256" key="1">
    <source>
        <dbReference type="SAM" id="MobiDB-lite"/>
    </source>
</evidence>
<gene>
    <name evidence="3" type="ORF">A3I20_01155</name>
</gene>
<evidence type="ECO:0008006" key="5">
    <source>
        <dbReference type="Google" id="ProtNLM"/>
    </source>
</evidence>
<evidence type="ECO:0000256" key="2">
    <source>
        <dbReference type="SAM" id="SignalP"/>
    </source>
</evidence>
<reference evidence="3 4" key="1">
    <citation type="journal article" date="2016" name="Nat. Commun.">
        <title>Thousands of microbial genomes shed light on interconnected biogeochemical processes in an aquifer system.</title>
        <authorList>
            <person name="Anantharaman K."/>
            <person name="Brown C.T."/>
            <person name="Hug L.A."/>
            <person name="Sharon I."/>
            <person name="Castelle C.J."/>
            <person name="Probst A.J."/>
            <person name="Thomas B.C."/>
            <person name="Singh A."/>
            <person name="Wilkins M.J."/>
            <person name="Karaoz U."/>
            <person name="Brodie E.L."/>
            <person name="Williams K.H."/>
            <person name="Hubbard S.S."/>
            <person name="Banfield J.F."/>
        </authorList>
    </citation>
    <scope>NUCLEOTIDE SEQUENCE [LARGE SCALE GENOMIC DNA]</scope>
</reference>
<comment type="caution">
    <text evidence="3">The sequence shown here is derived from an EMBL/GenBank/DDBJ whole genome shotgun (WGS) entry which is preliminary data.</text>
</comment>
<feature type="compositionally biased region" description="Basic and acidic residues" evidence="1">
    <location>
        <begin position="138"/>
        <end position="164"/>
    </location>
</feature>
<accession>A0A1G2FTP0</accession>
<evidence type="ECO:0000313" key="3">
    <source>
        <dbReference type="EMBL" id="OGZ41000.1"/>
    </source>
</evidence>
<feature type="signal peptide" evidence="2">
    <location>
        <begin position="1"/>
        <end position="23"/>
    </location>
</feature>
<dbReference type="EMBL" id="MHNG01000006">
    <property type="protein sequence ID" value="OGZ41000.1"/>
    <property type="molecule type" value="Genomic_DNA"/>
</dbReference>
<feature type="compositionally biased region" description="Basic and acidic residues" evidence="1">
    <location>
        <begin position="173"/>
        <end position="189"/>
    </location>
</feature>
<feature type="region of interest" description="Disordered" evidence="1">
    <location>
        <begin position="138"/>
        <end position="189"/>
    </location>
</feature>
<name>A0A1G2FTP0_9BACT</name>
<sequence>MKKFIDISFLISLLVFAPFISQASFTDNFFNDFEKRFLEKEISNTITTSSQSDVVIKNQINVSANTGGNIGEQTEETGNAKVEIEIQNEINGETLEPINIEKEEQGQANVSVEQNIQAPNKNNKALIETEIKINENTETRKTEIDLENSENKDSGEINSKETTKTENSSSAKSETEGSDKDKKQEEPKQILKKISEQVRLVNQASRWWDGFFKNLKLKLANILNIWRK</sequence>
<dbReference type="AlphaFoldDB" id="A0A1G2FTP0"/>
<organism evidence="3 4">
    <name type="scientific">Candidatus Portnoybacteria bacterium RIFCSPLOWO2_02_FULL_40_15</name>
    <dbReference type="NCBI Taxonomy" id="1802002"/>
    <lineage>
        <taxon>Bacteria</taxon>
        <taxon>Candidatus Portnoyibacteriota</taxon>
    </lineage>
</organism>
<keyword evidence="2" id="KW-0732">Signal</keyword>
<feature type="chain" id="PRO_5009582889" description="DUF5667 domain-containing protein" evidence="2">
    <location>
        <begin position="24"/>
        <end position="228"/>
    </location>
</feature>
<protein>
    <recommendedName>
        <fullName evidence="5">DUF5667 domain-containing protein</fullName>
    </recommendedName>
</protein>
<evidence type="ECO:0000313" key="4">
    <source>
        <dbReference type="Proteomes" id="UP000177020"/>
    </source>
</evidence>